<evidence type="ECO:0000259" key="7">
    <source>
        <dbReference type="PROSITE" id="PS50109"/>
    </source>
</evidence>
<dbReference type="InterPro" id="IPR003594">
    <property type="entry name" value="HATPase_dom"/>
</dbReference>
<dbReference type="SMART" id="SM00388">
    <property type="entry name" value="HisKA"/>
    <property type="match status" value="1"/>
</dbReference>
<dbReference type="SMART" id="SM00448">
    <property type="entry name" value="REC"/>
    <property type="match status" value="1"/>
</dbReference>
<dbReference type="Gene3D" id="1.10.287.130">
    <property type="match status" value="1"/>
</dbReference>
<evidence type="ECO:0000256" key="2">
    <source>
        <dbReference type="ARBA" id="ARBA00012438"/>
    </source>
</evidence>
<comment type="caution">
    <text evidence="9">The sequence shown here is derived from an EMBL/GenBank/DDBJ whole genome shotgun (WGS) entry which is preliminary data.</text>
</comment>
<dbReference type="Pfam" id="PF00072">
    <property type="entry name" value="Response_reg"/>
    <property type="match status" value="1"/>
</dbReference>
<feature type="domain" description="Histidine kinase" evidence="7">
    <location>
        <begin position="171"/>
        <end position="389"/>
    </location>
</feature>
<accession>A0A251X468</accession>
<dbReference type="GO" id="GO:0009927">
    <property type="term" value="F:histidine phosphotransfer kinase activity"/>
    <property type="evidence" value="ECO:0007669"/>
    <property type="project" value="TreeGrafter"/>
</dbReference>
<evidence type="ECO:0000256" key="6">
    <source>
        <dbReference type="PROSITE-ProRule" id="PRU00169"/>
    </source>
</evidence>
<dbReference type="PROSITE" id="PS50110">
    <property type="entry name" value="RESPONSE_REGULATORY"/>
    <property type="match status" value="1"/>
</dbReference>
<dbReference type="RefSeq" id="WP_086489688.1">
    <property type="nucleotide sequence ID" value="NZ_MSLT01000024.1"/>
</dbReference>
<gene>
    <name evidence="9" type="ORF">TPSD3_16580</name>
</gene>
<evidence type="ECO:0000256" key="1">
    <source>
        <dbReference type="ARBA" id="ARBA00000085"/>
    </source>
</evidence>
<dbReference type="InterPro" id="IPR004358">
    <property type="entry name" value="Sig_transdc_His_kin-like_C"/>
</dbReference>
<dbReference type="InterPro" id="IPR003661">
    <property type="entry name" value="HisK_dim/P_dom"/>
</dbReference>
<proteinExistence type="predicted"/>
<dbReference type="EMBL" id="MSLT01000024">
    <property type="protein sequence ID" value="OUD11670.1"/>
    <property type="molecule type" value="Genomic_DNA"/>
</dbReference>
<feature type="domain" description="Response regulatory" evidence="8">
    <location>
        <begin position="12"/>
        <end position="128"/>
    </location>
</feature>
<dbReference type="InterPro" id="IPR001789">
    <property type="entry name" value="Sig_transdc_resp-reg_receiver"/>
</dbReference>
<feature type="modified residue" description="4-aspartylphosphate" evidence="6">
    <location>
        <position position="61"/>
    </location>
</feature>
<dbReference type="SMART" id="SM00387">
    <property type="entry name" value="HATPase_c"/>
    <property type="match status" value="1"/>
</dbReference>
<dbReference type="GO" id="GO:0000155">
    <property type="term" value="F:phosphorelay sensor kinase activity"/>
    <property type="evidence" value="ECO:0007669"/>
    <property type="project" value="InterPro"/>
</dbReference>
<dbReference type="PANTHER" id="PTHR43047">
    <property type="entry name" value="TWO-COMPONENT HISTIDINE PROTEIN KINASE"/>
    <property type="match status" value="1"/>
</dbReference>
<keyword evidence="5" id="KW-0418">Kinase</keyword>
<dbReference type="InterPro" id="IPR036097">
    <property type="entry name" value="HisK_dim/P_sf"/>
</dbReference>
<dbReference type="Pfam" id="PF00512">
    <property type="entry name" value="HisKA"/>
    <property type="match status" value="1"/>
</dbReference>
<dbReference type="Proteomes" id="UP000194798">
    <property type="component" value="Unassembled WGS sequence"/>
</dbReference>
<evidence type="ECO:0000256" key="5">
    <source>
        <dbReference type="ARBA" id="ARBA00022777"/>
    </source>
</evidence>
<dbReference type="SUPFAM" id="SSF52172">
    <property type="entry name" value="CheY-like"/>
    <property type="match status" value="1"/>
</dbReference>
<dbReference type="GO" id="GO:0005886">
    <property type="term" value="C:plasma membrane"/>
    <property type="evidence" value="ECO:0007669"/>
    <property type="project" value="TreeGrafter"/>
</dbReference>
<keyword evidence="10" id="KW-1185">Reference proteome</keyword>
<evidence type="ECO:0000256" key="3">
    <source>
        <dbReference type="ARBA" id="ARBA00022553"/>
    </source>
</evidence>
<dbReference type="InterPro" id="IPR036890">
    <property type="entry name" value="HATPase_C_sf"/>
</dbReference>
<dbReference type="InterPro" id="IPR005467">
    <property type="entry name" value="His_kinase_dom"/>
</dbReference>
<dbReference type="CDD" id="cd19920">
    <property type="entry name" value="REC_PA4781-like"/>
    <property type="match status" value="1"/>
</dbReference>
<dbReference type="Pfam" id="PF02518">
    <property type="entry name" value="HATPase_c"/>
    <property type="match status" value="1"/>
</dbReference>
<sequence>MMKIENQKSLKRILIVDDNPDNIGHLFDFLSQAAFKVGIARDGESAIESVIYSPPDLILLDIMMPGISGFDVCKELKNNPISEDIPIIFMTALDDTVNKLQGFALGAADYVTKPIHYEEVLARINTHLKLRDIQQQLQAEVAVHKHTAAELVKRTAELEKRNRELNAFAHTVSHDLKTPLGSIMTLSELLIDEFNRLLPKKDHRLERLNYIFQAGQQGINIIDALLLLAGVSCRQKVELSPLDMKDIVNRVIYRRLHLLIQRYQATFDIAETFPYTLGYAPWVEEIWTNYISNALKYGGSPPHLTIGANILEETQKVRFWVKDNGQGIAEEMRSELFTPFTRLETRRVEGHGLGLSIVQQITEKLNGEVGAESWPEQGSLFYFTLPLIQT</sequence>
<comment type="catalytic activity">
    <reaction evidence="1">
        <text>ATP + protein L-histidine = ADP + protein N-phospho-L-histidine.</text>
        <dbReference type="EC" id="2.7.13.3"/>
    </reaction>
</comment>
<evidence type="ECO:0000313" key="9">
    <source>
        <dbReference type="EMBL" id="OUD11670.1"/>
    </source>
</evidence>
<organism evidence="9 10">
    <name type="scientific">Thioflexithrix psekupsensis</name>
    <dbReference type="NCBI Taxonomy" id="1570016"/>
    <lineage>
        <taxon>Bacteria</taxon>
        <taxon>Pseudomonadati</taxon>
        <taxon>Pseudomonadota</taxon>
        <taxon>Gammaproteobacteria</taxon>
        <taxon>Thiotrichales</taxon>
        <taxon>Thioflexithrix</taxon>
    </lineage>
</organism>
<dbReference type="PANTHER" id="PTHR43047:SF72">
    <property type="entry name" value="OSMOSENSING HISTIDINE PROTEIN KINASE SLN1"/>
    <property type="match status" value="1"/>
</dbReference>
<dbReference type="Gene3D" id="3.30.565.10">
    <property type="entry name" value="Histidine kinase-like ATPase, C-terminal domain"/>
    <property type="match status" value="1"/>
</dbReference>
<protein>
    <recommendedName>
        <fullName evidence="2">histidine kinase</fullName>
        <ecNumber evidence="2">2.7.13.3</ecNumber>
    </recommendedName>
</protein>
<name>A0A251X468_9GAMM</name>
<dbReference type="OrthoDB" id="9804645at2"/>
<reference evidence="9 10" key="1">
    <citation type="submission" date="2016-12" db="EMBL/GenBank/DDBJ databases">
        <title>Thioflexothrix psekupsii D3 genome sequencing and assembly.</title>
        <authorList>
            <person name="Fomenkov A."/>
            <person name="Vincze T."/>
            <person name="Grabovich M."/>
            <person name="Anton B.P."/>
            <person name="Dubinina G."/>
            <person name="Orlova M."/>
            <person name="Belousova E."/>
            <person name="Roberts R.J."/>
        </authorList>
    </citation>
    <scope>NUCLEOTIDE SEQUENCE [LARGE SCALE GENOMIC DNA]</scope>
    <source>
        <strain evidence="9">D3</strain>
    </source>
</reference>
<dbReference type="InterPro" id="IPR011006">
    <property type="entry name" value="CheY-like_superfamily"/>
</dbReference>
<dbReference type="EC" id="2.7.13.3" evidence="2"/>
<dbReference type="SUPFAM" id="SSF55874">
    <property type="entry name" value="ATPase domain of HSP90 chaperone/DNA topoisomerase II/histidine kinase"/>
    <property type="match status" value="1"/>
</dbReference>
<dbReference type="PROSITE" id="PS50109">
    <property type="entry name" value="HIS_KIN"/>
    <property type="match status" value="1"/>
</dbReference>
<dbReference type="SUPFAM" id="SSF47384">
    <property type="entry name" value="Homodimeric domain of signal transducing histidine kinase"/>
    <property type="match status" value="1"/>
</dbReference>
<evidence type="ECO:0000256" key="4">
    <source>
        <dbReference type="ARBA" id="ARBA00022679"/>
    </source>
</evidence>
<evidence type="ECO:0000313" key="10">
    <source>
        <dbReference type="Proteomes" id="UP000194798"/>
    </source>
</evidence>
<dbReference type="AlphaFoldDB" id="A0A251X468"/>
<dbReference type="Gene3D" id="3.40.50.2300">
    <property type="match status" value="1"/>
</dbReference>
<keyword evidence="3 6" id="KW-0597">Phosphoprotein</keyword>
<keyword evidence="4" id="KW-0808">Transferase</keyword>
<evidence type="ECO:0000259" key="8">
    <source>
        <dbReference type="PROSITE" id="PS50110"/>
    </source>
</evidence>
<dbReference type="PRINTS" id="PR00344">
    <property type="entry name" value="BCTRLSENSOR"/>
</dbReference>
<dbReference type="CDD" id="cd00082">
    <property type="entry name" value="HisKA"/>
    <property type="match status" value="1"/>
</dbReference>